<protein>
    <submittedName>
        <fullName evidence="3">SDR family oxidoreductase</fullName>
    </submittedName>
</protein>
<proteinExistence type="inferred from homology"/>
<dbReference type="InterPro" id="IPR036291">
    <property type="entry name" value="NAD(P)-bd_dom_sf"/>
</dbReference>
<evidence type="ECO:0000313" key="4">
    <source>
        <dbReference type="Proteomes" id="UP001499910"/>
    </source>
</evidence>
<reference evidence="4" key="1">
    <citation type="journal article" date="2019" name="Int. J. Syst. Evol. Microbiol.">
        <title>The Global Catalogue of Microorganisms (GCM) 10K type strain sequencing project: providing services to taxonomists for standard genome sequencing and annotation.</title>
        <authorList>
            <consortium name="The Broad Institute Genomics Platform"/>
            <consortium name="The Broad Institute Genome Sequencing Center for Infectious Disease"/>
            <person name="Wu L."/>
            <person name="Ma J."/>
        </authorList>
    </citation>
    <scope>NUCLEOTIDE SEQUENCE [LARGE SCALE GENOMIC DNA]</scope>
    <source>
        <strain evidence="4">JCM 18015</strain>
    </source>
</reference>
<dbReference type="NCBIfam" id="NF005559">
    <property type="entry name" value="PRK07231.1"/>
    <property type="match status" value="1"/>
</dbReference>
<dbReference type="InterPro" id="IPR057326">
    <property type="entry name" value="KR_dom"/>
</dbReference>
<dbReference type="PRINTS" id="PR00080">
    <property type="entry name" value="SDRFAMILY"/>
</dbReference>
<comment type="caution">
    <text evidence="3">The sequence shown here is derived from an EMBL/GenBank/DDBJ whole genome shotgun (WGS) entry which is preliminary data.</text>
</comment>
<feature type="domain" description="Ketoreductase" evidence="2">
    <location>
        <begin position="5"/>
        <end position="184"/>
    </location>
</feature>
<dbReference type="PROSITE" id="PS00061">
    <property type="entry name" value="ADH_SHORT"/>
    <property type="match status" value="1"/>
</dbReference>
<evidence type="ECO:0000313" key="3">
    <source>
        <dbReference type="EMBL" id="GAA5065506.1"/>
    </source>
</evidence>
<gene>
    <name evidence="3" type="ORF">GCM10023209_03140</name>
</gene>
<accession>A0ABP9KTF6</accession>
<dbReference type="CDD" id="cd05233">
    <property type="entry name" value="SDR_c"/>
    <property type="match status" value="1"/>
</dbReference>
<keyword evidence="4" id="KW-1185">Reference proteome</keyword>
<dbReference type="RefSeq" id="WP_259547050.1">
    <property type="nucleotide sequence ID" value="NZ_BAABHW010000001.1"/>
</dbReference>
<dbReference type="PANTHER" id="PTHR42760:SF123">
    <property type="entry name" value="OXIDOREDUCTASE"/>
    <property type="match status" value="1"/>
</dbReference>
<dbReference type="EMBL" id="BAABHW010000001">
    <property type="protein sequence ID" value="GAA5065506.1"/>
    <property type="molecule type" value="Genomic_DNA"/>
</dbReference>
<dbReference type="Gene3D" id="3.40.50.720">
    <property type="entry name" value="NAD(P)-binding Rossmann-like Domain"/>
    <property type="match status" value="1"/>
</dbReference>
<sequence>MSETKTAIVTGAARGIGLATTRLFLAEGLSVAMVDRDAAELERAADGLDNVLPLPYDVSIPEQVDAIMAETIQRFGRIDCLVNNAGVADFGPIEDTSFARWRTVMETNLDGVFLCSQAAIPHLKETRGAIVNIASISGLRASTLRVAYGTSKAAVIHLTQQQAAELGEYGIRANCVAPGPVRTKLAMAVHTQEIIDAYHDAIPLNRYGSEEEIANVIAFLCSDKASYVTGQLISTDGGFESTGIGLPALRKQGGN</sequence>
<dbReference type="SUPFAM" id="SSF51735">
    <property type="entry name" value="NAD(P)-binding Rossmann-fold domains"/>
    <property type="match status" value="1"/>
</dbReference>
<evidence type="ECO:0000256" key="1">
    <source>
        <dbReference type="ARBA" id="ARBA00006484"/>
    </source>
</evidence>
<dbReference type="Proteomes" id="UP001499910">
    <property type="component" value="Unassembled WGS sequence"/>
</dbReference>
<dbReference type="PRINTS" id="PR00081">
    <property type="entry name" value="GDHRDH"/>
</dbReference>
<name>A0ABP9KTF6_9RHOB</name>
<dbReference type="Pfam" id="PF13561">
    <property type="entry name" value="adh_short_C2"/>
    <property type="match status" value="1"/>
</dbReference>
<dbReference type="PANTHER" id="PTHR42760">
    <property type="entry name" value="SHORT-CHAIN DEHYDROGENASES/REDUCTASES FAMILY MEMBER"/>
    <property type="match status" value="1"/>
</dbReference>
<dbReference type="InterPro" id="IPR002347">
    <property type="entry name" value="SDR_fam"/>
</dbReference>
<comment type="similarity">
    <text evidence="1">Belongs to the short-chain dehydrogenases/reductases (SDR) family.</text>
</comment>
<organism evidence="3 4">
    <name type="scientific">[Roseibacterium] beibuensis</name>
    <dbReference type="NCBI Taxonomy" id="1193142"/>
    <lineage>
        <taxon>Bacteria</taxon>
        <taxon>Pseudomonadati</taxon>
        <taxon>Pseudomonadota</taxon>
        <taxon>Alphaproteobacteria</taxon>
        <taxon>Rhodobacterales</taxon>
        <taxon>Roseobacteraceae</taxon>
        <taxon>Roseicyclus</taxon>
    </lineage>
</organism>
<dbReference type="InterPro" id="IPR020904">
    <property type="entry name" value="Sc_DH/Rdtase_CS"/>
</dbReference>
<dbReference type="SMART" id="SM00822">
    <property type="entry name" value="PKS_KR"/>
    <property type="match status" value="1"/>
</dbReference>
<evidence type="ECO:0000259" key="2">
    <source>
        <dbReference type="SMART" id="SM00822"/>
    </source>
</evidence>